<evidence type="ECO:0000313" key="1">
    <source>
        <dbReference type="EMBL" id="PXX04233.1"/>
    </source>
</evidence>
<dbReference type="Proteomes" id="UP000247515">
    <property type="component" value="Unassembled WGS sequence"/>
</dbReference>
<gene>
    <name evidence="1" type="ORF">C7400_14727</name>
</gene>
<accession>A0ABX5MEP0</accession>
<dbReference type="SUPFAM" id="SSF46689">
    <property type="entry name" value="Homeodomain-like"/>
    <property type="match status" value="1"/>
</dbReference>
<organism evidence="1 2">
    <name type="scientific">Paraburkholderia tropica</name>
    <dbReference type="NCBI Taxonomy" id="92647"/>
    <lineage>
        <taxon>Bacteria</taxon>
        <taxon>Pseudomonadati</taxon>
        <taxon>Pseudomonadota</taxon>
        <taxon>Betaproteobacteria</taxon>
        <taxon>Burkholderiales</taxon>
        <taxon>Burkholderiaceae</taxon>
        <taxon>Paraburkholderia</taxon>
    </lineage>
</organism>
<reference evidence="1 2" key="1">
    <citation type="submission" date="2018-05" db="EMBL/GenBank/DDBJ databases">
        <title>Genomic Encyclopedia of Type Strains, Phase IV (KMG-V): Genome sequencing to study the core and pangenomes of soil and plant-associated prokaryotes.</title>
        <authorList>
            <person name="Whitman W."/>
        </authorList>
    </citation>
    <scope>NUCLEOTIDE SEQUENCE [LARGE SCALE GENOMIC DNA]</scope>
    <source>
        <strain evidence="1 2">SIr-6563</strain>
    </source>
</reference>
<dbReference type="EMBL" id="QJJV01000047">
    <property type="protein sequence ID" value="PXX04233.1"/>
    <property type="molecule type" value="Genomic_DNA"/>
</dbReference>
<keyword evidence="2" id="KW-1185">Reference proteome</keyword>
<proteinExistence type="predicted"/>
<comment type="caution">
    <text evidence="1">The sequence shown here is derived from an EMBL/GenBank/DDBJ whole genome shotgun (WGS) entry which is preliminary data.</text>
</comment>
<dbReference type="NCBIfam" id="NF047595">
    <property type="entry name" value="IS66_ISRel24_TnpA"/>
    <property type="match status" value="1"/>
</dbReference>
<protein>
    <submittedName>
        <fullName evidence="1">Transposase</fullName>
    </submittedName>
</protein>
<sequence>MFNQRGQVYMSEQEEGLQGRLVVGSKRDGRRKYDESAKRELIQQCLKPGVSIARTAMDHGINPNLVRTWISQYQREQGRAGVAGLASEPGSLAPTEIATVAPSDEPAFVQLETPLLSSAPVKPTATYLLNVVLPNGVRLEVGPAAVEELERVVQMLGRLPCSGSTKG</sequence>
<dbReference type="Pfam" id="PF01527">
    <property type="entry name" value="HTH_Tnp_1"/>
    <property type="match status" value="1"/>
</dbReference>
<dbReference type="InterPro" id="IPR002514">
    <property type="entry name" value="Transposase_8"/>
</dbReference>
<evidence type="ECO:0000313" key="2">
    <source>
        <dbReference type="Proteomes" id="UP000247515"/>
    </source>
</evidence>
<dbReference type="InterPro" id="IPR009057">
    <property type="entry name" value="Homeodomain-like_sf"/>
</dbReference>
<name>A0ABX5MEP0_9BURK</name>